<dbReference type="Gene3D" id="1.20.1250.20">
    <property type="entry name" value="MFS general substrate transporter like domains"/>
    <property type="match status" value="2"/>
</dbReference>
<evidence type="ECO:0000259" key="8">
    <source>
        <dbReference type="PROSITE" id="PS50850"/>
    </source>
</evidence>
<gene>
    <name evidence="9" type="ORF">SAMN05216378_0037</name>
</gene>
<evidence type="ECO:0000313" key="9">
    <source>
        <dbReference type="EMBL" id="SFF34985.1"/>
    </source>
</evidence>
<dbReference type="PROSITE" id="PS50850">
    <property type="entry name" value="MFS"/>
    <property type="match status" value="1"/>
</dbReference>
<comment type="subcellular location">
    <subcellularLocation>
        <location evidence="1">Cell membrane</location>
        <topology evidence="1">Multi-pass membrane protein</topology>
    </subcellularLocation>
</comment>
<accession>A0A1I2HXW9</accession>
<feature type="transmembrane region" description="Helical" evidence="7">
    <location>
        <begin position="256"/>
        <end position="275"/>
    </location>
</feature>
<dbReference type="InterPro" id="IPR020846">
    <property type="entry name" value="MFS_dom"/>
</dbReference>
<evidence type="ECO:0000256" key="1">
    <source>
        <dbReference type="ARBA" id="ARBA00004651"/>
    </source>
</evidence>
<comment type="similarity">
    <text evidence="2">Belongs to the major facilitator superfamily.</text>
</comment>
<protein>
    <submittedName>
        <fullName evidence="9">MFS transporter, FHS family, glucose/mannose:H+ symporter</fullName>
    </submittedName>
</protein>
<sequence length="405" mass="43568">MRKLIALGCLSYLVIGLAHVVGGSVMEQMLDKYDLSYDDGGQWMMNQFLGFLVGVLLSPYITSKIGKRGGVLLSLGLLTLGEAAYSLTPDSWGLMLFIALFAGFGFGMTESVIGAMVIELAENNGKANAMTQLETFFGIGAFLMPTMASILIKYDIWQLSFPILSALAGITFILWMTLSFGPIDDKIGYHARGRKELVEREAGGTHAKGWFGYQRAAIPFLLLSALFFVIYVGVEMSFSNYLPSIMIERSGMTEASAPSTLSLFWGTMILGRLFAGRLADRVGYFRYLFVAIAGACIIILAMGAIGQLSGMLVLVGLSGLFFSGVFGIALVFANGLIPGMTERTTSLLVACGGIGGAIFPKLTGWMMDSYGADRTVWILGAFIVAMFVVLLAMLALGRRREAAAS</sequence>
<dbReference type="PANTHER" id="PTHR23514:SF3">
    <property type="entry name" value="BYPASS OF STOP CODON PROTEIN 6"/>
    <property type="match status" value="1"/>
</dbReference>
<proteinExistence type="inferred from homology"/>
<evidence type="ECO:0000256" key="3">
    <source>
        <dbReference type="ARBA" id="ARBA00022448"/>
    </source>
</evidence>
<feature type="transmembrane region" description="Helical" evidence="7">
    <location>
        <begin position="158"/>
        <end position="178"/>
    </location>
</feature>
<dbReference type="GO" id="GO:0005886">
    <property type="term" value="C:plasma membrane"/>
    <property type="evidence" value="ECO:0007669"/>
    <property type="project" value="UniProtKB-SubCell"/>
</dbReference>
<dbReference type="GO" id="GO:0022857">
    <property type="term" value="F:transmembrane transporter activity"/>
    <property type="evidence" value="ECO:0007669"/>
    <property type="project" value="InterPro"/>
</dbReference>
<reference evidence="10" key="1">
    <citation type="submission" date="2016-10" db="EMBL/GenBank/DDBJ databases">
        <authorList>
            <person name="Varghese N."/>
            <person name="Submissions S."/>
        </authorList>
    </citation>
    <scope>NUCLEOTIDE SEQUENCE [LARGE SCALE GENOMIC DNA]</scope>
    <source>
        <strain evidence="10">CGMCC 1.10784</strain>
    </source>
</reference>
<feature type="transmembrane region" description="Helical" evidence="7">
    <location>
        <begin position="216"/>
        <end position="234"/>
    </location>
</feature>
<feature type="transmembrane region" description="Helical" evidence="7">
    <location>
        <begin position="375"/>
        <end position="396"/>
    </location>
</feature>
<organism evidence="9 10">
    <name type="scientific">Paenibacillus catalpae</name>
    <dbReference type="NCBI Taxonomy" id="1045775"/>
    <lineage>
        <taxon>Bacteria</taxon>
        <taxon>Bacillati</taxon>
        <taxon>Bacillota</taxon>
        <taxon>Bacilli</taxon>
        <taxon>Bacillales</taxon>
        <taxon>Paenibacillaceae</taxon>
        <taxon>Paenibacillus</taxon>
    </lineage>
</organism>
<dbReference type="InterPro" id="IPR011701">
    <property type="entry name" value="MFS"/>
</dbReference>
<evidence type="ECO:0000256" key="4">
    <source>
        <dbReference type="ARBA" id="ARBA00022692"/>
    </source>
</evidence>
<dbReference type="AlphaFoldDB" id="A0A1I2HXW9"/>
<dbReference type="STRING" id="1045775.SAMN05216378_0037"/>
<evidence type="ECO:0000256" key="2">
    <source>
        <dbReference type="ARBA" id="ARBA00008335"/>
    </source>
</evidence>
<dbReference type="InterPro" id="IPR051788">
    <property type="entry name" value="MFS_Transporter"/>
</dbReference>
<name>A0A1I2HXW9_9BACL</name>
<feature type="transmembrane region" description="Helical" evidence="7">
    <location>
        <begin position="133"/>
        <end position="152"/>
    </location>
</feature>
<evidence type="ECO:0000256" key="7">
    <source>
        <dbReference type="SAM" id="Phobius"/>
    </source>
</evidence>
<keyword evidence="6 7" id="KW-0472">Membrane</keyword>
<feature type="domain" description="Major facilitator superfamily (MFS) profile" evidence="8">
    <location>
        <begin position="4"/>
        <end position="398"/>
    </location>
</feature>
<dbReference type="RefSeq" id="WP_091190842.1">
    <property type="nucleotide sequence ID" value="NZ_FOMT01000010.1"/>
</dbReference>
<keyword evidence="5 7" id="KW-1133">Transmembrane helix</keyword>
<dbReference type="EMBL" id="FOMT01000010">
    <property type="protein sequence ID" value="SFF34985.1"/>
    <property type="molecule type" value="Genomic_DNA"/>
</dbReference>
<evidence type="ECO:0000313" key="10">
    <source>
        <dbReference type="Proteomes" id="UP000198855"/>
    </source>
</evidence>
<keyword evidence="4 7" id="KW-0812">Transmembrane</keyword>
<keyword evidence="10" id="KW-1185">Reference proteome</keyword>
<dbReference type="SUPFAM" id="SSF103473">
    <property type="entry name" value="MFS general substrate transporter"/>
    <property type="match status" value="1"/>
</dbReference>
<evidence type="ECO:0000256" key="6">
    <source>
        <dbReference type="ARBA" id="ARBA00023136"/>
    </source>
</evidence>
<feature type="transmembrane region" description="Helical" evidence="7">
    <location>
        <begin position="287"/>
        <end position="305"/>
    </location>
</feature>
<feature type="transmembrane region" description="Helical" evidence="7">
    <location>
        <begin position="44"/>
        <end position="62"/>
    </location>
</feature>
<dbReference type="OrthoDB" id="1674541at2"/>
<keyword evidence="3" id="KW-0813">Transport</keyword>
<feature type="transmembrane region" description="Helical" evidence="7">
    <location>
        <begin position="94"/>
        <end position="121"/>
    </location>
</feature>
<feature type="transmembrane region" description="Helical" evidence="7">
    <location>
        <begin position="69"/>
        <end position="88"/>
    </location>
</feature>
<dbReference type="Pfam" id="PF07690">
    <property type="entry name" value="MFS_1"/>
    <property type="match status" value="1"/>
</dbReference>
<feature type="transmembrane region" description="Helical" evidence="7">
    <location>
        <begin position="311"/>
        <end position="333"/>
    </location>
</feature>
<dbReference type="InterPro" id="IPR036259">
    <property type="entry name" value="MFS_trans_sf"/>
</dbReference>
<dbReference type="Proteomes" id="UP000198855">
    <property type="component" value="Unassembled WGS sequence"/>
</dbReference>
<dbReference type="PANTHER" id="PTHR23514">
    <property type="entry name" value="BYPASS OF STOP CODON PROTEIN 6"/>
    <property type="match status" value="1"/>
</dbReference>
<evidence type="ECO:0000256" key="5">
    <source>
        <dbReference type="ARBA" id="ARBA00022989"/>
    </source>
</evidence>
<feature type="transmembrane region" description="Helical" evidence="7">
    <location>
        <begin position="345"/>
        <end position="363"/>
    </location>
</feature>